<name>A0A2M9ZKA9_9LEPT</name>
<evidence type="ECO:0000313" key="2">
    <source>
        <dbReference type="EMBL" id="PJZ69245.1"/>
    </source>
</evidence>
<evidence type="ECO:0000256" key="1">
    <source>
        <dbReference type="SAM" id="Phobius"/>
    </source>
</evidence>
<dbReference type="EMBL" id="NPDZ01000010">
    <property type="protein sequence ID" value="PJZ72373.1"/>
    <property type="molecule type" value="Genomic_DNA"/>
</dbReference>
<dbReference type="EMBL" id="NPDY01000011">
    <property type="protein sequence ID" value="PJZ69245.1"/>
    <property type="molecule type" value="Genomic_DNA"/>
</dbReference>
<organism evidence="3 5">
    <name type="scientific">Leptospira perolatii</name>
    <dbReference type="NCBI Taxonomy" id="2023191"/>
    <lineage>
        <taxon>Bacteria</taxon>
        <taxon>Pseudomonadati</taxon>
        <taxon>Spirochaetota</taxon>
        <taxon>Spirochaetia</taxon>
        <taxon>Leptospirales</taxon>
        <taxon>Leptospiraceae</taxon>
        <taxon>Leptospira</taxon>
    </lineage>
</organism>
<keyword evidence="1" id="KW-0812">Transmembrane</keyword>
<dbReference type="Proteomes" id="UP000231962">
    <property type="component" value="Unassembled WGS sequence"/>
</dbReference>
<protein>
    <recommendedName>
        <fullName evidence="6">DUF4926 domain-containing protein</fullName>
    </recommendedName>
</protein>
<dbReference type="Proteomes" id="UP000231990">
    <property type="component" value="Unassembled WGS sequence"/>
</dbReference>
<proteinExistence type="predicted"/>
<accession>A0A2M9ZKA9</accession>
<evidence type="ECO:0008006" key="6">
    <source>
        <dbReference type="Google" id="ProtNLM"/>
    </source>
</evidence>
<comment type="caution">
    <text evidence="3">The sequence shown here is derived from an EMBL/GenBank/DDBJ whole genome shotgun (WGS) entry which is preliminary data.</text>
</comment>
<keyword evidence="1" id="KW-1133">Transmembrane helix</keyword>
<sequence>MKPGDKMKLVKRSFLLNGVIVLTGSLVEILEVNGDSISVLYNDREGFPHTLNNLVSADLAPID</sequence>
<dbReference type="RefSeq" id="WP_100714298.1">
    <property type="nucleotide sequence ID" value="NZ_NPDY01000011.1"/>
</dbReference>
<evidence type="ECO:0000313" key="3">
    <source>
        <dbReference type="EMBL" id="PJZ72373.1"/>
    </source>
</evidence>
<keyword evidence="1" id="KW-0472">Membrane</keyword>
<dbReference type="OrthoDB" id="344035at2"/>
<evidence type="ECO:0000313" key="4">
    <source>
        <dbReference type="Proteomes" id="UP000231962"/>
    </source>
</evidence>
<gene>
    <name evidence="2" type="ORF">CH360_12050</name>
    <name evidence="3" type="ORF">CH373_14570</name>
</gene>
<reference evidence="4 5" key="1">
    <citation type="submission" date="2017-07" db="EMBL/GenBank/DDBJ databases">
        <title>Leptospira spp. isolated from tropical soils.</title>
        <authorList>
            <person name="Thibeaux R."/>
            <person name="Iraola G."/>
            <person name="Ferres I."/>
            <person name="Bierque E."/>
            <person name="Girault D."/>
            <person name="Soupe-Gilbert M.-E."/>
            <person name="Picardeau M."/>
            <person name="Goarant C."/>
        </authorList>
    </citation>
    <scope>NUCLEOTIDE SEQUENCE [LARGE SCALE GENOMIC DNA]</scope>
    <source>
        <strain evidence="3 5">FH1-B-B1</strain>
        <strain evidence="2 4">FH1-B-C1</strain>
    </source>
</reference>
<feature type="transmembrane region" description="Helical" evidence="1">
    <location>
        <begin position="12"/>
        <end position="30"/>
    </location>
</feature>
<keyword evidence="4" id="KW-1185">Reference proteome</keyword>
<evidence type="ECO:0000313" key="5">
    <source>
        <dbReference type="Proteomes" id="UP000231990"/>
    </source>
</evidence>
<dbReference type="AlphaFoldDB" id="A0A2M9ZKA9"/>